<evidence type="ECO:0000313" key="7">
    <source>
        <dbReference type="Proteomes" id="UP001345827"/>
    </source>
</evidence>
<evidence type="ECO:0000313" key="6">
    <source>
        <dbReference type="EMBL" id="KAK5530420.1"/>
    </source>
</evidence>
<keyword evidence="3" id="KW-0560">Oxidoreductase</keyword>
<dbReference type="PANTHER" id="PTHR46972:SF1">
    <property type="entry name" value="FAD DEPENDENT OXIDOREDUCTASE DOMAIN-CONTAINING PROTEIN"/>
    <property type="match status" value="1"/>
</dbReference>
<keyword evidence="2" id="KW-0274">FAD</keyword>
<dbReference type="Proteomes" id="UP001345827">
    <property type="component" value="Unassembled WGS sequence"/>
</dbReference>
<dbReference type="Pfam" id="PF01494">
    <property type="entry name" value="FAD_binding_3"/>
    <property type="match status" value="2"/>
</dbReference>
<dbReference type="PRINTS" id="PR00420">
    <property type="entry name" value="RNGMNOXGNASE"/>
</dbReference>
<evidence type="ECO:0000256" key="1">
    <source>
        <dbReference type="ARBA" id="ARBA00022630"/>
    </source>
</evidence>
<dbReference type="Gene3D" id="3.50.50.60">
    <property type="entry name" value="FAD/NAD(P)-binding domain"/>
    <property type="match status" value="1"/>
</dbReference>
<keyword evidence="1" id="KW-0285">Flavoprotein</keyword>
<dbReference type="AlphaFoldDB" id="A0AAV9PZ28"/>
<comment type="caution">
    <text evidence="6">The sequence shown here is derived from an EMBL/GenBank/DDBJ whole genome shotgun (WGS) entry which is preliminary data.</text>
</comment>
<dbReference type="GO" id="GO:0004497">
    <property type="term" value="F:monooxygenase activity"/>
    <property type="evidence" value="ECO:0007669"/>
    <property type="project" value="UniProtKB-KW"/>
</dbReference>
<evidence type="ECO:0000256" key="2">
    <source>
        <dbReference type="ARBA" id="ARBA00022827"/>
    </source>
</evidence>
<evidence type="ECO:0000256" key="4">
    <source>
        <dbReference type="ARBA" id="ARBA00023033"/>
    </source>
</evidence>
<reference evidence="6 7" key="1">
    <citation type="submission" date="2023-06" db="EMBL/GenBank/DDBJ databases">
        <title>Black Yeasts Isolated from many extreme environments.</title>
        <authorList>
            <person name="Coleine C."/>
            <person name="Stajich J.E."/>
            <person name="Selbmann L."/>
        </authorList>
    </citation>
    <scope>NUCLEOTIDE SEQUENCE [LARGE SCALE GENOMIC DNA]</scope>
    <source>
        <strain evidence="6 7">CCFEE 5887</strain>
    </source>
</reference>
<evidence type="ECO:0000256" key="3">
    <source>
        <dbReference type="ARBA" id="ARBA00023002"/>
    </source>
</evidence>
<protein>
    <recommendedName>
        <fullName evidence="5">FAD-binding domain-containing protein</fullName>
    </recommendedName>
</protein>
<dbReference type="GO" id="GO:0071949">
    <property type="term" value="F:FAD binding"/>
    <property type="evidence" value="ECO:0007669"/>
    <property type="project" value="InterPro"/>
</dbReference>
<accession>A0AAV9PZ28</accession>
<evidence type="ECO:0000259" key="5">
    <source>
        <dbReference type="Pfam" id="PF01494"/>
    </source>
</evidence>
<keyword evidence="7" id="KW-1185">Reference proteome</keyword>
<feature type="domain" description="FAD-binding" evidence="5">
    <location>
        <begin position="340"/>
        <end position="379"/>
    </location>
</feature>
<gene>
    <name evidence="6" type="ORF">LTR25_008998</name>
</gene>
<sequence>MALENVRTLELQDSSFFRSISHPNMSPYQPRIAIVGAGPAGLTVGILLHKHNIPFTIFELRSKPTDEDLAKPVGMLDLHEESGLAALKECGLLDKFRSHTTVCTEFQIIANKEGHIIHTDEGGHDTRPEISRNSLTKLLLDQLPAETIKWEHKLTSARHLPTTSGMGKVELDFGANGKHTFDLVVGSDGTWSRVRRLLTDTKPKYAGFHYLMLAIREVTKRYPHIAEYVGTGSFTSLGHRHGIMSQRALQDSALIYVFLTTPDESFGTTSGLSSGTPTEAKEKLLLDDDLLGQFGPKLKGLVQACCDEEANDNPGAKLMVRPLYMLPFDHRWEHKPGATIIGDASHVMLPFAGEGVNLAMWDALDLSRAIIKAFETAPQDATSFQKALDPLVKEFESNMAERAREKAEESYENSQLMMGSEDGATAMAKWMKTAIEQQAANVNGCAA</sequence>
<name>A0AAV9PZ28_9PEZI</name>
<dbReference type="PANTHER" id="PTHR46972">
    <property type="entry name" value="MONOOXYGENASE ASQM-RELATED"/>
    <property type="match status" value="1"/>
</dbReference>
<dbReference type="EMBL" id="JAXLQG010000019">
    <property type="protein sequence ID" value="KAK5530420.1"/>
    <property type="molecule type" value="Genomic_DNA"/>
</dbReference>
<dbReference type="SUPFAM" id="SSF51905">
    <property type="entry name" value="FAD/NAD(P)-binding domain"/>
    <property type="match status" value="1"/>
</dbReference>
<feature type="domain" description="FAD-binding" evidence="5">
    <location>
        <begin position="32"/>
        <end position="199"/>
    </location>
</feature>
<organism evidence="6 7">
    <name type="scientific">Vermiconidia calcicola</name>
    <dbReference type="NCBI Taxonomy" id="1690605"/>
    <lineage>
        <taxon>Eukaryota</taxon>
        <taxon>Fungi</taxon>
        <taxon>Dikarya</taxon>
        <taxon>Ascomycota</taxon>
        <taxon>Pezizomycotina</taxon>
        <taxon>Dothideomycetes</taxon>
        <taxon>Dothideomycetidae</taxon>
        <taxon>Mycosphaerellales</taxon>
        <taxon>Extremaceae</taxon>
        <taxon>Vermiconidia</taxon>
    </lineage>
</organism>
<keyword evidence="4" id="KW-0503">Monooxygenase</keyword>
<proteinExistence type="predicted"/>
<dbReference type="InterPro" id="IPR002938">
    <property type="entry name" value="FAD-bd"/>
</dbReference>
<dbReference type="InterPro" id="IPR036188">
    <property type="entry name" value="FAD/NAD-bd_sf"/>
</dbReference>